<evidence type="ECO:0000259" key="6">
    <source>
        <dbReference type="SMART" id="SM00913"/>
    </source>
</evidence>
<evidence type="ECO:0000313" key="7">
    <source>
        <dbReference type="EMBL" id="GAX12516.1"/>
    </source>
</evidence>
<dbReference type="InterPro" id="IPR016024">
    <property type="entry name" value="ARM-type_fold"/>
</dbReference>
<dbReference type="PANTHER" id="PTHR12363:SF33">
    <property type="entry name" value="IMPORTIN-13"/>
    <property type="match status" value="1"/>
</dbReference>
<comment type="subcellular location">
    <subcellularLocation>
        <location evidence="1">Nucleus</location>
    </subcellularLocation>
</comment>
<evidence type="ECO:0000256" key="4">
    <source>
        <dbReference type="ARBA" id="ARBA00022927"/>
    </source>
</evidence>
<evidence type="ECO:0000313" key="8">
    <source>
        <dbReference type="Proteomes" id="UP000198406"/>
    </source>
</evidence>
<dbReference type="GO" id="GO:0005634">
    <property type="term" value="C:nucleus"/>
    <property type="evidence" value="ECO:0007669"/>
    <property type="project" value="UniProtKB-SubCell"/>
</dbReference>
<dbReference type="AlphaFoldDB" id="A0A1Z5JF00"/>
<dbReference type="InParanoid" id="A0A1Z5JF00"/>
<keyword evidence="5" id="KW-0539">Nucleus</keyword>
<dbReference type="Pfam" id="PF24138">
    <property type="entry name" value="TPR_TNPO3_IPO13_2nd"/>
    <property type="match status" value="1"/>
</dbReference>
<dbReference type="InterPro" id="IPR057941">
    <property type="entry name" value="TPR_TNPO3_IPO13_2nd"/>
</dbReference>
<dbReference type="SMART" id="SM00913">
    <property type="entry name" value="IBN_N"/>
    <property type="match status" value="1"/>
</dbReference>
<feature type="domain" description="Importin N-terminal" evidence="6">
    <location>
        <begin position="46"/>
        <end position="113"/>
    </location>
</feature>
<reference evidence="7 8" key="1">
    <citation type="journal article" date="2015" name="Plant Cell">
        <title>Oil accumulation by the oleaginous diatom Fistulifera solaris as revealed by the genome and transcriptome.</title>
        <authorList>
            <person name="Tanaka T."/>
            <person name="Maeda Y."/>
            <person name="Veluchamy A."/>
            <person name="Tanaka M."/>
            <person name="Abida H."/>
            <person name="Marechal E."/>
            <person name="Bowler C."/>
            <person name="Muto M."/>
            <person name="Sunaga Y."/>
            <person name="Tanaka M."/>
            <person name="Yoshino T."/>
            <person name="Taniguchi T."/>
            <person name="Fukuda Y."/>
            <person name="Nemoto M."/>
            <person name="Matsumoto M."/>
            <person name="Wong P.S."/>
            <person name="Aburatani S."/>
            <person name="Fujibuchi W."/>
        </authorList>
    </citation>
    <scope>NUCLEOTIDE SEQUENCE [LARGE SCALE GENOMIC DNA]</scope>
    <source>
        <strain evidence="7 8">JPCC DA0580</strain>
    </source>
</reference>
<dbReference type="InterPro" id="IPR058537">
    <property type="entry name" value="TPR_TNPO3_IPO13_4th"/>
</dbReference>
<evidence type="ECO:0000256" key="5">
    <source>
        <dbReference type="ARBA" id="ARBA00023242"/>
    </source>
</evidence>
<dbReference type="GO" id="GO:0031267">
    <property type="term" value="F:small GTPase binding"/>
    <property type="evidence" value="ECO:0007669"/>
    <property type="project" value="InterPro"/>
</dbReference>
<dbReference type="GO" id="GO:0005737">
    <property type="term" value="C:cytoplasm"/>
    <property type="evidence" value="ECO:0007669"/>
    <property type="project" value="TreeGrafter"/>
</dbReference>
<dbReference type="PANTHER" id="PTHR12363">
    <property type="entry name" value="TRANSPORTIN 3 AND IMPORTIN 13"/>
    <property type="match status" value="1"/>
</dbReference>
<dbReference type="Proteomes" id="UP000198406">
    <property type="component" value="Unassembled WGS sequence"/>
</dbReference>
<organism evidence="7 8">
    <name type="scientific">Fistulifera solaris</name>
    <name type="common">Oleaginous diatom</name>
    <dbReference type="NCBI Taxonomy" id="1519565"/>
    <lineage>
        <taxon>Eukaryota</taxon>
        <taxon>Sar</taxon>
        <taxon>Stramenopiles</taxon>
        <taxon>Ochrophyta</taxon>
        <taxon>Bacillariophyta</taxon>
        <taxon>Bacillariophyceae</taxon>
        <taxon>Bacillariophycidae</taxon>
        <taxon>Naviculales</taxon>
        <taxon>Naviculaceae</taxon>
        <taxon>Fistulifera</taxon>
    </lineage>
</organism>
<proteinExistence type="inferred from homology"/>
<evidence type="ECO:0000256" key="2">
    <source>
        <dbReference type="ARBA" id="ARBA00007991"/>
    </source>
</evidence>
<dbReference type="SUPFAM" id="SSF48371">
    <property type="entry name" value="ARM repeat"/>
    <property type="match status" value="1"/>
</dbReference>
<dbReference type="Pfam" id="PF03810">
    <property type="entry name" value="IBN_N"/>
    <property type="match status" value="1"/>
</dbReference>
<dbReference type="InterPro" id="IPR001494">
    <property type="entry name" value="Importin-beta_N"/>
</dbReference>
<accession>A0A1Z5JF00</accession>
<comment type="similarity">
    <text evidence="2">Belongs to the importin beta family.</text>
</comment>
<dbReference type="GO" id="GO:0006606">
    <property type="term" value="P:protein import into nucleus"/>
    <property type="evidence" value="ECO:0007669"/>
    <property type="project" value="TreeGrafter"/>
</dbReference>
<dbReference type="Pfam" id="PF24140">
    <property type="entry name" value="TPR_TNPO3_IPO13_3rd"/>
    <property type="match status" value="1"/>
</dbReference>
<dbReference type="InterPro" id="IPR051345">
    <property type="entry name" value="Importin_beta-like_NTR"/>
</dbReference>
<gene>
    <name evidence="7" type="ORF">FisN_24Hh092</name>
</gene>
<evidence type="ECO:0000256" key="3">
    <source>
        <dbReference type="ARBA" id="ARBA00022448"/>
    </source>
</evidence>
<protein>
    <submittedName>
        <fullName evidence="7">Transportin-3</fullName>
    </submittedName>
</protein>
<dbReference type="InterPro" id="IPR057942">
    <property type="entry name" value="TPR_TNPO3_IPO13_3rd"/>
</dbReference>
<dbReference type="InterPro" id="IPR013598">
    <property type="entry name" value="Exportin-1/Importin-b-like"/>
</dbReference>
<keyword evidence="8" id="KW-1185">Reference proteome</keyword>
<dbReference type="OrthoDB" id="435593at2759"/>
<sequence>MSHAQLPAHSDNADEELSRVQLALNAVFSTDSTQSSQEWWSQRQLADRYLISFQSKPISWMVCDKLLHDASSNVQKRFFAAQTLHTKCRTDIHQLPVESLPSLRDSLLQHLQKHAQGDALTTRLALCVSALAVQMNWCTIVSDLLSNPTSLALIILKVLPEECASRRLYVDDVYRYTMRDHLVATSSTFFQFLQTQEPTHVLQILHAWIHYVPIRPDTLAETALLAASVQALTQAELMEAAADVVVEVLRMYPSHQYGNETLVQAMLPLLFQLPLEEALASEDEDVQRAYCRVITEMGESYMSLILSEQPVTNMVDGVLKCSQVADPEVSSITLNFWYRLVIDLEAIHPFEWRQELIDIYTPHMLQLIDVCVNHLMKFPDDIDELADDLVEDINRHRFYVAETVEDCCRLLGGHSVLQKIGTALRQQVQQNLQQWQGIESSLACICAIHRFVPSDENEFLPFIFEMMSHLPMNIRPLRYTSSKIIGKYASWLAAHPELTKPLLPFLAQSLSDKECAPAAAIAIKELCGCSNQKFAIFEPVLQLYSDVAGHLQLADELQVLEGACTAVSREIFDTRTHDISPYVARLTQPILIRLGAAVADQHASPRKNLIPEIDRLTVVVQFLKVANCTPNPMLEMMKTLWSLLEAAFNRFPEDNMLAEKICRLHKHALRSIGSNAYSPMVNTLLQTIVLSYERSRQSPFLYLASICVAEYGHNAVYTKQLFDTVFTLSNTTFSFLRDLEDMTNHPDVVEEFFYLMGRVTNNCPDPLMISPLLHSLLQCAVVGMQLEHQGANKGTLRFLDDLISYALSLREQNKPDSKAALEQALSREGQMIVHNLARAVIGDLPAYNERQIPETLWKLNLFNPQLLLQWLASAFQGVERIPERPKAEFMSSLSKGLPFEEFSIVVRAFQDACGKERRSWT</sequence>
<dbReference type="InterPro" id="IPR011989">
    <property type="entry name" value="ARM-like"/>
</dbReference>
<keyword evidence="4" id="KW-0653">Protein transport</keyword>
<dbReference type="Pfam" id="PF24139">
    <property type="entry name" value="TPR_TNPO3_IPO13_4th"/>
    <property type="match status" value="1"/>
</dbReference>
<dbReference type="Gene3D" id="1.25.10.10">
    <property type="entry name" value="Leucine-rich Repeat Variant"/>
    <property type="match status" value="1"/>
</dbReference>
<evidence type="ECO:0000256" key="1">
    <source>
        <dbReference type="ARBA" id="ARBA00004123"/>
    </source>
</evidence>
<comment type="caution">
    <text evidence="7">The sequence shown here is derived from an EMBL/GenBank/DDBJ whole genome shotgun (WGS) entry which is preliminary data.</text>
</comment>
<dbReference type="EMBL" id="BDSP01000052">
    <property type="protein sequence ID" value="GAX12516.1"/>
    <property type="molecule type" value="Genomic_DNA"/>
</dbReference>
<name>A0A1Z5JF00_FISSO</name>
<keyword evidence="3" id="KW-0813">Transport</keyword>
<dbReference type="Pfam" id="PF08389">
    <property type="entry name" value="Xpo1"/>
    <property type="match status" value="1"/>
</dbReference>